<proteinExistence type="predicted"/>
<dbReference type="OrthoDB" id="2285181at2759"/>
<dbReference type="Proteomes" id="UP000253551">
    <property type="component" value="Unassembled WGS sequence"/>
</dbReference>
<gene>
    <name evidence="1" type="ORF">CU098_005856</name>
</gene>
<dbReference type="AlphaFoldDB" id="A0A367KLZ0"/>
<reference evidence="1 2" key="1">
    <citation type="journal article" date="2018" name="G3 (Bethesda)">
        <title>Phylogenetic and Phylogenomic Definition of Rhizopus Species.</title>
        <authorList>
            <person name="Gryganskyi A.P."/>
            <person name="Golan J."/>
            <person name="Dolatabadi S."/>
            <person name="Mondo S."/>
            <person name="Robb S."/>
            <person name="Idnurm A."/>
            <person name="Muszewska A."/>
            <person name="Steczkiewicz K."/>
            <person name="Masonjones S."/>
            <person name="Liao H.L."/>
            <person name="Gajdeczka M.T."/>
            <person name="Anike F."/>
            <person name="Vuek A."/>
            <person name="Anishchenko I.M."/>
            <person name="Voigt K."/>
            <person name="de Hoog G.S."/>
            <person name="Smith M.E."/>
            <person name="Heitman J."/>
            <person name="Vilgalys R."/>
            <person name="Stajich J.E."/>
        </authorList>
    </citation>
    <scope>NUCLEOTIDE SEQUENCE [LARGE SCALE GENOMIC DNA]</scope>
    <source>
        <strain evidence="1 2">LSU 92-RS-03</strain>
    </source>
</reference>
<keyword evidence="2" id="KW-1185">Reference proteome</keyword>
<organism evidence="1 2">
    <name type="scientific">Rhizopus stolonifer</name>
    <name type="common">Rhizopus nigricans</name>
    <dbReference type="NCBI Taxonomy" id="4846"/>
    <lineage>
        <taxon>Eukaryota</taxon>
        <taxon>Fungi</taxon>
        <taxon>Fungi incertae sedis</taxon>
        <taxon>Mucoromycota</taxon>
        <taxon>Mucoromycotina</taxon>
        <taxon>Mucoromycetes</taxon>
        <taxon>Mucorales</taxon>
        <taxon>Mucorineae</taxon>
        <taxon>Rhizopodaceae</taxon>
        <taxon>Rhizopus</taxon>
    </lineage>
</organism>
<feature type="non-terminal residue" evidence="1">
    <location>
        <position position="1"/>
    </location>
</feature>
<comment type="caution">
    <text evidence="1">The sequence shown here is derived from an EMBL/GenBank/DDBJ whole genome shotgun (WGS) entry which is preliminary data.</text>
</comment>
<dbReference type="STRING" id="4846.A0A367KLZ0"/>
<dbReference type="EMBL" id="PJQM01001116">
    <property type="protein sequence ID" value="RCI03178.1"/>
    <property type="molecule type" value="Genomic_DNA"/>
</dbReference>
<evidence type="ECO:0000313" key="1">
    <source>
        <dbReference type="EMBL" id="RCI03178.1"/>
    </source>
</evidence>
<evidence type="ECO:0000313" key="2">
    <source>
        <dbReference type="Proteomes" id="UP000253551"/>
    </source>
</evidence>
<accession>A0A367KLZ0</accession>
<name>A0A367KLZ0_RHIST</name>
<protein>
    <submittedName>
        <fullName evidence="1">Uncharacterized protein</fullName>
    </submittedName>
</protein>
<sequence length="187" mass="21343">WRRASGIDKAYWWDRHQCAQNRFCATVVSAKRLSWRKFCDALARDEFKLALSKVKVIRNRRQLQVGFTHPDGPVAGASAIRQHLASVYSEDGLPSTRPTALDLVAHPVPPYSTSFSKLLIAKRRDEELVEEYEQEMFGLIHQSAKDFMMQVLRLLTSEKETGFTSSPYHVQSLETVRIPKAIKLIIG</sequence>